<reference evidence="1" key="1">
    <citation type="submission" date="2022-04" db="EMBL/GenBank/DDBJ databases">
        <title>Genome of the entomopathogenic fungus Entomophthora muscae.</title>
        <authorList>
            <person name="Elya C."/>
            <person name="Lovett B.R."/>
            <person name="Lee E."/>
            <person name="Macias A.M."/>
            <person name="Hajek A.E."/>
            <person name="De Bivort B.L."/>
            <person name="Kasson M.T."/>
            <person name="De Fine Licht H.H."/>
            <person name="Stajich J.E."/>
        </authorList>
    </citation>
    <scope>NUCLEOTIDE SEQUENCE</scope>
    <source>
        <strain evidence="1">Berkeley</strain>
    </source>
</reference>
<proteinExistence type="predicted"/>
<protein>
    <submittedName>
        <fullName evidence="1">Uncharacterized protein</fullName>
    </submittedName>
</protein>
<evidence type="ECO:0000313" key="1">
    <source>
        <dbReference type="EMBL" id="KAJ9055351.1"/>
    </source>
</evidence>
<sequence length="64" mass="6811">MINLQLESFVGGVKGASIVSWLQSTKTCLRICQVLKPMWVATASGRMSGISSLTPLIVLTTVMG</sequence>
<evidence type="ECO:0000313" key="2">
    <source>
        <dbReference type="Proteomes" id="UP001165960"/>
    </source>
</evidence>
<dbReference type="EMBL" id="QTSX02006402">
    <property type="protein sequence ID" value="KAJ9055351.1"/>
    <property type="molecule type" value="Genomic_DNA"/>
</dbReference>
<comment type="caution">
    <text evidence="1">The sequence shown here is derived from an EMBL/GenBank/DDBJ whole genome shotgun (WGS) entry which is preliminary data.</text>
</comment>
<keyword evidence="2" id="KW-1185">Reference proteome</keyword>
<gene>
    <name evidence="1" type="ORF">DSO57_1004868</name>
</gene>
<accession>A0ACC2RZ02</accession>
<name>A0ACC2RZ02_9FUNG</name>
<dbReference type="Proteomes" id="UP001165960">
    <property type="component" value="Unassembled WGS sequence"/>
</dbReference>
<organism evidence="1 2">
    <name type="scientific">Entomophthora muscae</name>
    <dbReference type="NCBI Taxonomy" id="34485"/>
    <lineage>
        <taxon>Eukaryota</taxon>
        <taxon>Fungi</taxon>
        <taxon>Fungi incertae sedis</taxon>
        <taxon>Zoopagomycota</taxon>
        <taxon>Entomophthoromycotina</taxon>
        <taxon>Entomophthoromycetes</taxon>
        <taxon>Entomophthorales</taxon>
        <taxon>Entomophthoraceae</taxon>
        <taxon>Entomophthora</taxon>
    </lineage>
</organism>